<sequence length="341" mass="38267">MTNTQLVEIQPSELKFTFEVKKQSSCAVHIANITDQYVAFKVKTTSPKKYCVRPNIGVIKPKSTYDFTVTMQAQRTAPSDMQSKDKFLIQCTVVPFGTSEEEIPPSMFNKDCGKCIEECKLKVVLVSPPQSPVLQPANGIPKQGASIETLMQLEKIPSGVENFPLAQTVVKNKDIKFEEETEEPRLGKIVDVTDLNFAKNTESNIDEVVENYKGAEEEEPRLAKTVEDVKLNSPKNRESNSNEFVKSRHLNMETTLSLTKDVEELKSKINSLDSQLIEAECIIAKLKEEKRSTIKDMEVFKQELALLRTKGVGRRAQVGFPPLFLCMVALICLTIGYLVRA</sequence>
<dbReference type="GO" id="GO:0090158">
    <property type="term" value="P:endoplasmic reticulum membrane organization"/>
    <property type="evidence" value="ECO:0007669"/>
    <property type="project" value="TreeGrafter"/>
</dbReference>
<comment type="similarity">
    <text evidence="1">Belongs to the VAMP-associated protein (VAP) (TC 9.B.17) family.</text>
</comment>
<dbReference type="Proteomes" id="UP001152561">
    <property type="component" value="Unassembled WGS sequence"/>
</dbReference>
<dbReference type="AlphaFoldDB" id="A0A9Q1MQJ9"/>
<proteinExistence type="inferred from homology"/>
<organism evidence="5 6">
    <name type="scientific">Anisodus acutangulus</name>
    <dbReference type="NCBI Taxonomy" id="402998"/>
    <lineage>
        <taxon>Eukaryota</taxon>
        <taxon>Viridiplantae</taxon>
        <taxon>Streptophyta</taxon>
        <taxon>Embryophyta</taxon>
        <taxon>Tracheophyta</taxon>
        <taxon>Spermatophyta</taxon>
        <taxon>Magnoliopsida</taxon>
        <taxon>eudicotyledons</taxon>
        <taxon>Gunneridae</taxon>
        <taxon>Pentapetalae</taxon>
        <taxon>asterids</taxon>
        <taxon>lamiids</taxon>
        <taxon>Solanales</taxon>
        <taxon>Solanaceae</taxon>
        <taxon>Solanoideae</taxon>
        <taxon>Hyoscyameae</taxon>
        <taxon>Anisodus</taxon>
    </lineage>
</organism>
<keyword evidence="2" id="KW-0175">Coiled coil</keyword>
<dbReference type="PROSITE" id="PS50202">
    <property type="entry name" value="MSP"/>
    <property type="match status" value="1"/>
</dbReference>
<evidence type="ECO:0000313" key="6">
    <source>
        <dbReference type="Proteomes" id="UP001152561"/>
    </source>
</evidence>
<dbReference type="InterPro" id="IPR000535">
    <property type="entry name" value="MSP_dom"/>
</dbReference>
<evidence type="ECO:0000259" key="4">
    <source>
        <dbReference type="PROSITE" id="PS50202"/>
    </source>
</evidence>
<dbReference type="GO" id="GO:0061817">
    <property type="term" value="P:endoplasmic reticulum-plasma membrane tethering"/>
    <property type="evidence" value="ECO:0007669"/>
    <property type="project" value="TreeGrafter"/>
</dbReference>
<dbReference type="InterPro" id="IPR008962">
    <property type="entry name" value="PapD-like_sf"/>
</dbReference>
<dbReference type="OrthoDB" id="264603at2759"/>
<protein>
    <recommendedName>
        <fullName evidence="4">MSP domain-containing protein</fullName>
    </recommendedName>
</protein>
<dbReference type="Gene3D" id="2.60.40.10">
    <property type="entry name" value="Immunoglobulins"/>
    <property type="match status" value="1"/>
</dbReference>
<dbReference type="PANTHER" id="PTHR10809">
    <property type="entry name" value="VESICLE-ASSOCIATED MEMBRANE PROTEIN-ASSOCIATED PROTEIN"/>
    <property type="match status" value="1"/>
</dbReference>
<dbReference type="FunFam" id="2.60.40.10:FF:000813">
    <property type="entry name" value="Vesicle-associated protein 1-1"/>
    <property type="match status" value="1"/>
</dbReference>
<keyword evidence="3" id="KW-0472">Membrane</keyword>
<accession>A0A9Q1MQJ9</accession>
<gene>
    <name evidence="5" type="ORF">K7X08_008528</name>
</gene>
<comment type="caution">
    <text evidence="5">The sequence shown here is derived from an EMBL/GenBank/DDBJ whole genome shotgun (WGS) entry which is preliminary data.</text>
</comment>
<dbReference type="GO" id="GO:0005789">
    <property type="term" value="C:endoplasmic reticulum membrane"/>
    <property type="evidence" value="ECO:0007669"/>
    <property type="project" value="InterPro"/>
</dbReference>
<name>A0A9Q1MQJ9_9SOLA</name>
<dbReference type="PANTHER" id="PTHR10809:SF148">
    <property type="entry name" value="OS01G0936800 PROTEIN"/>
    <property type="match status" value="1"/>
</dbReference>
<feature type="domain" description="MSP" evidence="4">
    <location>
        <begin position="6"/>
        <end position="126"/>
    </location>
</feature>
<keyword evidence="3" id="KW-1133">Transmembrane helix</keyword>
<feature type="coiled-coil region" evidence="2">
    <location>
        <begin position="262"/>
        <end position="303"/>
    </location>
</feature>
<dbReference type="GO" id="GO:0005886">
    <property type="term" value="C:plasma membrane"/>
    <property type="evidence" value="ECO:0007669"/>
    <property type="project" value="TreeGrafter"/>
</dbReference>
<reference evidence="6" key="1">
    <citation type="journal article" date="2023" name="Proc. Natl. Acad. Sci. U.S.A.">
        <title>Genomic and structural basis for evolution of tropane alkaloid biosynthesis.</title>
        <authorList>
            <person name="Wanga Y.-J."/>
            <person name="Taina T."/>
            <person name="Yua J.-Y."/>
            <person name="Lia J."/>
            <person name="Xua B."/>
            <person name="Chenc J."/>
            <person name="D'Auriad J.C."/>
            <person name="Huanga J.-P."/>
            <person name="Huanga S.-X."/>
        </authorList>
    </citation>
    <scope>NUCLEOTIDE SEQUENCE [LARGE SCALE GENOMIC DNA]</scope>
    <source>
        <strain evidence="6">cv. KIB-2019</strain>
    </source>
</reference>
<dbReference type="InterPro" id="IPR016763">
    <property type="entry name" value="VAP"/>
</dbReference>
<dbReference type="PIRSF" id="PIRSF019693">
    <property type="entry name" value="VAMP-associated"/>
    <property type="match status" value="1"/>
</dbReference>
<evidence type="ECO:0000256" key="2">
    <source>
        <dbReference type="SAM" id="Coils"/>
    </source>
</evidence>
<dbReference type="EMBL" id="JAJAGQ010000004">
    <property type="protein sequence ID" value="KAJ8565952.1"/>
    <property type="molecule type" value="Genomic_DNA"/>
</dbReference>
<evidence type="ECO:0000256" key="3">
    <source>
        <dbReference type="SAM" id="Phobius"/>
    </source>
</evidence>
<dbReference type="InterPro" id="IPR013783">
    <property type="entry name" value="Ig-like_fold"/>
</dbReference>
<dbReference type="Pfam" id="PF00635">
    <property type="entry name" value="Motile_Sperm"/>
    <property type="match status" value="1"/>
</dbReference>
<evidence type="ECO:0000256" key="1">
    <source>
        <dbReference type="ARBA" id="ARBA00008932"/>
    </source>
</evidence>
<keyword evidence="6" id="KW-1185">Reference proteome</keyword>
<evidence type="ECO:0000313" key="5">
    <source>
        <dbReference type="EMBL" id="KAJ8565952.1"/>
    </source>
</evidence>
<feature type="transmembrane region" description="Helical" evidence="3">
    <location>
        <begin position="318"/>
        <end position="339"/>
    </location>
</feature>
<keyword evidence="3" id="KW-0812">Transmembrane</keyword>
<dbReference type="SUPFAM" id="SSF49354">
    <property type="entry name" value="PapD-like"/>
    <property type="match status" value="1"/>
</dbReference>